<protein>
    <submittedName>
        <fullName evidence="1">Uncharacterized protein</fullName>
    </submittedName>
</protein>
<gene>
    <name evidence="1" type="primary">37</name>
    <name evidence="1" type="ORF">PBI_CURIOSIUM_37</name>
</gene>
<dbReference type="EMBL" id="MN234226">
    <property type="protein sequence ID" value="QFG14082.1"/>
    <property type="molecule type" value="Genomic_DNA"/>
</dbReference>
<dbReference type="GeneID" id="60324490"/>
<dbReference type="RefSeq" id="YP_009953025.1">
    <property type="nucleotide sequence ID" value="NC_051618.1"/>
</dbReference>
<name>A0A5J6U071_9CAUD</name>
<proteinExistence type="predicted"/>
<organism evidence="1 2">
    <name type="scientific">Mycobacterium phage Curiosium</name>
    <dbReference type="NCBI Taxonomy" id="2599859"/>
    <lineage>
        <taxon>Viruses</taxon>
        <taxon>Duplodnaviria</taxon>
        <taxon>Heunggongvirae</taxon>
        <taxon>Uroviricota</taxon>
        <taxon>Caudoviricetes</taxon>
        <taxon>Weiservirinae</taxon>
        <taxon>Anayavirus</taxon>
        <taxon>Anayavirus curiosium</taxon>
    </lineage>
</organism>
<keyword evidence="2" id="KW-1185">Reference proteome</keyword>
<accession>A0A5J6U071</accession>
<dbReference type="KEGG" id="vg:60324490"/>
<reference evidence="1 2" key="1">
    <citation type="submission" date="2019-07" db="EMBL/GenBank/DDBJ databases">
        <authorList>
            <person name="Divens A.M."/>
            <person name="Garlena R.A."/>
            <person name="Russell D.A."/>
            <person name="Pope W.H."/>
            <person name="Jacobs-Sera D."/>
            <person name="Hatfull G.F."/>
        </authorList>
    </citation>
    <scope>NUCLEOTIDE SEQUENCE [LARGE SCALE GENOMIC DNA]</scope>
</reference>
<evidence type="ECO:0000313" key="2">
    <source>
        <dbReference type="Proteomes" id="UP000326870"/>
    </source>
</evidence>
<evidence type="ECO:0000313" key="1">
    <source>
        <dbReference type="EMBL" id="QFG14082.1"/>
    </source>
</evidence>
<dbReference type="Proteomes" id="UP000326870">
    <property type="component" value="Segment"/>
</dbReference>
<sequence>MARLGDLSLAVLVALVMLAPAAVLGVGAGYVGYLVVVNDDRCAAALGQGAEWDSGDNCVPPPVHVEGLR</sequence>